<feature type="non-terminal residue" evidence="1">
    <location>
        <position position="133"/>
    </location>
</feature>
<accession>A0A2T3HSD9</accession>
<name>A0A2T3HSD9_9GAMM</name>
<reference evidence="1 2" key="1">
    <citation type="submission" date="2018-03" db="EMBL/GenBank/DDBJ databases">
        <title>Whole genome sequencing of Histamine producing bacteria.</title>
        <authorList>
            <person name="Butler K."/>
        </authorList>
    </citation>
    <scope>NUCLEOTIDE SEQUENCE [LARGE SCALE GENOMIC DNA]</scope>
    <source>
        <strain evidence="1 2">DSM 23343</strain>
    </source>
</reference>
<gene>
    <name evidence="1" type="ORF">C0W81_20240</name>
</gene>
<dbReference type="AlphaFoldDB" id="A0A2T3HSD9"/>
<comment type="caution">
    <text evidence="1">The sequence shown here is derived from an EMBL/GenBank/DDBJ whole genome shotgun (WGS) entry which is preliminary data.</text>
</comment>
<proteinExistence type="predicted"/>
<evidence type="ECO:0000313" key="2">
    <source>
        <dbReference type="Proteomes" id="UP000241858"/>
    </source>
</evidence>
<dbReference type="EMBL" id="PYLY01000088">
    <property type="protein sequence ID" value="PST95755.1"/>
    <property type="molecule type" value="Genomic_DNA"/>
</dbReference>
<organism evidence="1 2">
    <name type="scientific">Photobacterium aquimaris</name>
    <dbReference type="NCBI Taxonomy" id="512643"/>
    <lineage>
        <taxon>Bacteria</taxon>
        <taxon>Pseudomonadati</taxon>
        <taxon>Pseudomonadota</taxon>
        <taxon>Gammaproteobacteria</taxon>
        <taxon>Vibrionales</taxon>
        <taxon>Vibrionaceae</taxon>
        <taxon>Photobacterium</taxon>
    </lineage>
</organism>
<dbReference type="Proteomes" id="UP000241858">
    <property type="component" value="Unassembled WGS sequence"/>
</dbReference>
<dbReference type="RefSeq" id="WP_146145137.1">
    <property type="nucleotide sequence ID" value="NZ_PYLY01000088.1"/>
</dbReference>
<evidence type="ECO:0000313" key="1">
    <source>
        <dbReference type="EMBL" id="PST95755.1"/>
    </source>
</evidence>
<sequence length="133" mass="15330">MSINLNCFYIHKHEEYSICLIDNGVVLANVNNLPEDADVKFVIKVKDDKHPTLKLADVPIDLKYIDDLTYESHYDNRFNENKSYEKVYKNFIGESRVSVICGSKIFNCKVNVLSTEENIELASEMLDFLDSKS</sequence>
<protein>
    <submittedName>
        <fullName evidence="1">Uncharacterized protein</fullName>
    </submittedName>
</protein>